<evidence type="ECO:0000256" key="2">
    <source>
        <dbReference type="ARBA" id="ARBA00023054"/>
    </source>
</evidence>
<dbReference type="EMBL" id="DSPX01000008">
    <property type="protein sequence ID" value="HGF99274.1"/>
    <property type="molecule type" value="Genomic_DNA"/>
</dbReference>
<feature type="coiled-coil region" evidence="3">
    <location>
        <begin position="282"/>
        <end position="352"/>
    </location>
</feature>
<dbReference type="PANTHER" id="PTHR32347:SF27">
    <property type="entry name" value="RND EFFLUX PUMP MEMBRANE FUSION PROTEIN BARREL-SANDWICH DOMAIN-CONTAINING PROTEIN"/>
    <property type="match status" value="1"/>
</dbReference>
<gene>
    <name evidence="5" type="ORF">ENR15_01000</name>
</gene>
<dbReference type="InterPro" id="IPR014315">
    <property type="entry name" value="ABC_heterocyst_DevB"/>
</dbReference>
<dbReference type="NCBIfam" id="TIGR02971">
    <property type="entry name" value="heterocyst_DevB"/>
    <property type="match status" value="1"/>
</dbReference>
<evidence type="ECO:0000256" key="1">
    <source>
        <dbReference type="ARBA" id="ARBA00004196"/>
    </source>
</evidence>
<name>A0A7C3VQ05_9CYAN</name>
<comment type="caution">
    <text evidence="5">The sequence shown here is derived from an EMBL/GenBank/DDBJ whole genome shotgun (WGS) entry which is preliminary data.</text>
</comment>
<dbReference type="SUPFAM" id="SSF111369">
    <property type="entry name" value="HlyD-like secretion proteins"/>
    <property type="match status" value="1"/>
</dbReference>
<proteinExistence type="predicted"/>
<reference evidence="5" key="1">
    <citation type="journal article" date="2020" name="mSystems">
        <title>Genome- and Community-Level Interaction Insights into Carbon Utilization and Element Cycling Functions of Hydrothermarchaeota in Hydrothermal Sediment.</title>
        <authorList>
            <person name="Zhou Z."/>
            <person name="Liu Y."/>
            <person name="Xu W."/>
            <person name="Pan J."/>
            <person name="Luo Z.H."/>
            <person name="Li M."/>
        </authorList>
    </citation>
    <scope>NUCLEOTIDE SEQUENCE [LARGE SCALE GENOMIC DNA]</scope>
    <source>
        <strain evidence="5">SpSt-374</strain>
    </source>
</reference>
<evidence type="ECO:0000313" key="5">
    <source>
        <dbReference type="EMBL" id="HGF99274.1"/>
    </source>
</evidence>
<evidence type="ECO:0000256" key="4">
    <source>
        <dbReference type="SAM" id="MobiDB-lite"/>
    </source>
</evidence>
<dbReference type="Gene3D" id="1.10.287.470">
    <property type="entry name" value="Helix hairpin bin"/>
    <property type="match status" value="1"/>
</dbReference>
<dbReference type="InterPro" id="IPR050465">
    <property type="entry name" value="UPF0194_transport"/>
</dbReference>
<dbReference type="GO" id="GO:0030313">
    <property type="term" value="C:cell envelope"/>
    <property type="evidence" value="ECO:0007669"/>
    <property type="project" value="UniProtKB-SubCell"/>
</dbReference>
<comment type="subcellular location">
    <subcellularLocation>
        <location evidence="1">Cell envelope</location>
    </subcellularLocation>
</comment>
<organism evidence="5">
    <name type="scientific">Planktothricoides sp. SpSt-374</name>
    <dbReference type="NCBI Taxonomy" id="2282167"/>
    <lineage>
        <taxon>Bacteria</taxon>
        <taxon>Bacillati</taxon>
        <taxon>Cyanobacteriota</taxon>
        <taxon>Cyanophyceae</taxon>
        <taxon>Oscillatoriophycideae</taxon>
        <taxon>Oscillatoriales</taxon>
        <taxon>Oscillatoriaceae</taxon>
        <taxon>Planktothricoides</taxon>
    </lineage>
</organism>
<keyword evidence="2 3" id="KW-0175">Coiled coil</keyword>
<dbReference type="PANTHER" id="PTHR32347">
    <property type="entry name" value="EFFLUX SYSTEM COMPONENT YKNX-RELATED"/>
    <property type="match status" value="1"/>
</dbReference>
<dbReference type="AlphaFoldDB" id="A0A7C3VQ05"/>
<evidence type="ECO:0000256" key="3">
    <source>
        <dbReference type="SAM" id="Coils"/>
    </source>
</evidence>
<protein>
    <submittedName>
        <fullName evidence="5">HlyD family efflux transporter periplasmic adaptor subunit</fullName>
    </submittedName>
</protein>
<sequence length="651" mass="70765">MRVIALHRPDACSTVMGHESPRDKDKDKTGEGQQDELILNDYHPEPDQQWAEHPPQEEQVSRWDGTTNGYPPVSQGKWGGSFLKMMDQVPPMLKWAIVLVLPGMLAVGGLSLYNQYASQPEATPAPTIPPEAMPVSALGRLEPQGETITISAPSSIQGERLDELLVKEGDKLVKDQVIAILDSRDRLTAELAVAQQQVKIAQAGLAQVQSGAKAGDIAAQQAAISRLQAQLPRDVAVQDATISRLDAQLRGDTAAQQATIDRLQAQVNGDIVAQQATIERLQAQLRGDIAAQQATIDRLQAQLEKETLAQQATVLRLEAQWQGDLAAQEATIARLTADMENAQEEYRRYEQLYKDGAVSASLFDSKALAAVTARENLAEAQVNLSKIDTTGRKQLEEAEATLARIEATGRKQVEEAKVTLERIQRTGVAVAREAESTLAKLQTTGREQLQEARVTLERIQGTGVAVAREAETTRVRVEETGVLQIEEARAVLDSVEEVRKVDVQAAQAEVDRAIAAVAQAQVNLDQAIIKSPMNGQVMKIHARPGEVVGNEGIVDIGNTNQMYVVAEIYETDISRVRLGQTATITSDAFDGELQGTIDLIGLQVGKKDILDTDPVADVDVRVVEVKIRLNDADSQRVSGLTNLQVQVKIQP</sequence>
<feature type="region of interest" description="Disordered" evidence="4">
    <location>
        <begin position="1"/>
        <end position="71"/>
    </location>
</feature>
<feature type="compositionally biased region" description="Basic and acidic residues" evidence="4">
    <location>
        <begin position="19"/>
        <end position="30"/>
    </location>
</feature>
<dbReference type="Gene3D" id="2.40.30.170">
    <property type="match status" value="1"/>
</dbReference>
<accession>A0A7C3VQ05</accession>